<dbReference type="NCBIfam" id="TIGR02481">
    <property type="entry name" value="hemeryth_dom"/>
    <property type="match status" value="1"/>
</dbReference>
<evidence type="ECO:0000313" key="6">
    <source>
        <dbReference type="EMBL" id="SIS46002.1"/>
    </source>
</evidence>
<dbReference type="GO" id="GO:0005344">
    <property type="term" value="F:oxygen carrier activity"/>
    <property type="evidence" value="ECO:0007669"/>
    <property type="project" value="UniProtKB-KW"/>
</dbReference>
<gene>
    <name evidence="6" type="ORF">SAMN05421779_1025</name>
</gene>
<protein>
    <submittedName>
        <fullName evidence="6">Hemerythrin</fullName>
    </submittedName>
</protein>
<keyword evidence="7" id="KW-1185">Reference proteome</keyword>
<dbReference type="PANTHER" id="PTHR37164">
    <property type="entry name" value="BACTERIOHEMERYTHRIN"/>
    <property type="match status" value="1"/>
</dbReference>
<dbReference type="InterPro" id="IPR035938">
    <property type="entry name" value="Hemerythrin-like_sf"/>
</dbReference>
<evidence type="ECO:0000256" key="2">
    <source>
        <dbReference type="ARBA" id="ARBA00022621"/>
    </source>
</evidence>
<dbReference type="PROSITE" id="PS00550">
    <property type="entry name" value="HEMERYTHRINS"/>
    <property type="match status" value="1"/>
</dbReference>
<evidence type="ECO:0000259" key="5">
    <source>
        <dbReference type="Pfam" id="PF01814"/>
    </source>
</evidence>
<dbReference type="STRING" id="80876.SAMN05421779_1025"/>
<keyword evidence="2" id="KW-0813">Transport</keyword>
<sequence>MTIQWDDNMSVGVPVLDEDHKVLIRLINDYTDAMENDEGLMVTDSIFAALGDYVHYHFTREEKIMELAQYNDLEQHKKSHRALEEHFMELRDSYVLMPGPSAERKVKEFLENWLRSHILKVDMEYKPVCSKLVAEGRIPAE</sequence>
<dbReference type="AlphaFoldDB" id="A0A1N7J9I3"/>
<proteinExistence type="inferred from homology"/>
<reference evidence="6 7" key="1">
    <citation type="submission" date="2017-01" db="EMBL/GenBank/DDBJ databases">
        <authorList>
            <person name="Mah S.A."/>
            <person name="Swanson W.J."/>
            <person name="Moy G.W."/>
            <person name="Vacquier V.D."/>
        </authorList>
    </citation>
    <scope>NUCLEOTIDE SEQUENCE [LARGE SCALE GENOMIC DNA]</scope>
    <source>
        <strain evidence="6 7">DSM 11589</strain>
    </source>
</reference>
<dbReference type="SUPFAM" id="SSF47188">
    <property type="entry name" value="Hemerythrin-like"/>
    <property type="match status" value="1"/>
</dbReference>
<organism evidence="6 7">
    <name type="scientific">Insolitispirillum peregrinum</name>
    <dbReference type="NCBI Taxonomy" id="80876"/>
    <lineage>
        <taxon>Bacteria</taxon>
        <taxon>Pseudomonadati</taxon>
        <taxon>Pseudomonadota</taxon>
        <taxon>Alphaproteobacteria</taxon>
        <taxon>Rhodospirillales</taxon>
        <taxon>Novispirillaceae</taxon>
        <taxon>Insolitispirillum</taxon>
    </lineage>
</organism>
<dbReference type="RefSeq" id="WP_076398946.1">
    <property type="nucleotide sequence ID" value="NZ_FTOA01000002.1"/>
</dbReference>
<accession>A0A1N7J9I3</accession>
<evidence type="ECO:0000256" key="3">
    <source>
        <dbReference type="ARBA" id="ARBA00022723"/>
    </source>
</evidence>
<dbReference type="InterPro" id="IPR016131">
    <property type="entry name" value="Haemerythrin_Fe_BS"/>
</dbReference>
<dbReference type="NCBIfam" id="NF033749">
    <property type="entry name" value="bact_hemeryth"/>
    <property type="match status" value="1"/>
</dbReference>
<evidence type="ECO:0000256" key="1">
    <source>
        <dbReference type="ARBA" id="ARBA00010587"/>
    </source>
</evidence>
<evidence type="ECO:0000313" key="7">
    <source>
        <dbReference type="Proteomes" id="UP000185678"/>
    </source>
</evidence>
<keyword evidence="4" id="KW-0408">Iron</keyword>
<comment type="similarity">
    <text evidence="1">Belongs to the hemerythrin family.</text>
</comment>
<dbReference type="EMBL" id="FTOA01000002">
    <property type="protein sequence ID" value="SIS46002.1"/>
    <property type="molecule type" value="Genomic_DNA"/>
</dbReference>
<dbReference type="PANTHER" id="PTHR37164:SF1">
    <property type="entry name" value="BACTERIOHEMERYTHRIN"/>
    <property type="match status" value="1"/>
</dbReference>
<dbReference type="Gene3D" id="1.20.120.50">
    <property type="entry name" value="Hemerythrin-like"/>
    <property type="match status" value="1"/>
</dbReference>
<name>A0A1N7J9I3_9PROT</name>
<dbReference type="GO" id="GO:0046872">
    <property type="term" value="F:metal ion binding"/>
    <property type="evidence" value="ECO:0007669"/>
    <property type="project" value="UniProtKB-KW"/>
</dbReference>
<dbReference type="CDD" id="cd12107">
    <property type="entry name" value="Hemerythrin"/>
    <property type="match status" value="1"/>
</dbReference>
<evidence type="ECO:0000256" key="4">
    <source>
        <dbReference type="ARBA" id="ARBA00023004"/>
    </source>
</evidence>
<dbReference type="Proteomes" id="UP000185678">
    <property type="component" value="Unassembled WGS sequence"/>
</dbReference>
<dbReference type="Pfam" id="PF01814">
    <property type="entry name" value="Hemerythrin"/>
    <property type="match status" value="1"/>
</dbReference>
<dbReference type="InterPro" id="IPR050669">
    <property type="entry name" value="Hemerythrin"/>
</dbReference>
<keyword evidence="2" id="KW-0561">Oxygen transport</keyword>
<dbReference type="InterPro" id="IPR012312">
    <property type="entry name" value="Hemerythrin-like"/>
</dbReference>
<dbReference type="InterPro" id="IPR012827">
    <property type="entry name" value="Hemerythrin_metal-bd"/>
</dbReference>
<feature type="domain" description="Hemerythrin-like" evidence="5">
    <location>
        <begin position="12"/>
        <end position="128"/>
    </location>
</feature>
<keyword evidence="3" id="KW-0479">Metal-binding</keyword>